<evidence type="ECO:0000313" key="4">
    <source>
        <dbReference type="Proteomes" id="UP000235005"/>
    </source>
</evidence>
<organism evidence="3 4">
    <name type="scientific">Pseudohalioglobus lutimaris</name>
    <dbReference type="NCBI Taxonomy" id="1737061"/>
    <lineage>
        <taxon>Bacteria</taxon>
        <taxon>Pseudomonadati</taxon>
        <taxon>Pseudomonadota</taxon>
        <taxon>Gammaproteobacteria</taxon>
        <taxon>Cellvibrionales</taxon>
        <taxon>Halieaceae</taxon>
        <taxon>Pseudohalioglobus</taxon>
    </lineage>
</organism>
<feature type="transmembrane region" description="Helical" evidence="2">
    <location>
        <begin position="408"/>
        <end position="430"/>
    </location>
</feature>
<keyword evidence="2" id="KW-0472">Membrane</keyword>
<comment type="caution">
    <text evidence="3">The sequence shown here is derived from an EMBL/GenBank/DDBJ whole genome shotgun (WGS) entry which is preliminary data.</text>
</comment>
<feature type="transmembrane region" description="Helical" evidence="2">
    <location>
        <begin position="100"/>
        <end position="118"/>
    </location>
</feature>
<feature type="transmembrane region" description="Helical" evidence="2">
    <location>
        <begin position="450"/>
        <end position="473"/>
    </location>
</feature>
<dbReference type="GO" id="GO:0015293">
    <property type="term" value="F:symporter activity"/>
    <property type="evidence" value="ECO:0007669"/>
    <property type="project" value="InterPro"/>
</dbReference>
<evidence type="ECO:0000313" key="3">
    <source>
        <dbReference type="EMBL" id="PLW67843.1"/>
    </source>
</evidence>
<keyword evidence="3" id="KW-0813">Transport</keyword>
<dbReference type="Gene3D" id="1.20.1250.20">
    <property type="entry name" value="MFS general substrate transporter like domains"/>
    <property type="match status" value="1"/>
</dbReference>
<dbReference type="OrthoDB" id="181905at2"/>
<dbReference type="AlphaFoldDB" id="A0A2N5X017"/>
<feature type="transmembrane region" description="Helical" evidence="2">
    <location>
        <begin position="176"/>
        <end position="196"/>
    </location>
</feature>
<gene>
    <name evidence="3" type="ORF">C0039_15630</name>
</gene>
<dbReference type="PANTHER" id="PTHR11328">
    <property type="entry name" value="MAJOR FACILITATOR SUPERFAMILY DOMAIN-CONTAINING PROTEIN"/>
    <property type="match status" value="1"/>
</dbReference>
<dbReference type="SUPFAM" id="SSF103473">
    <property type="entry name" value="MFS general substrate transporter"/>
    <property type="match status" value="1"/>
</dbReference>
<dbReference type="InterPro" id="IPR039672">
    <property type="entry name" value="MFS_2"/>
</dbReference>
<dbReference type="GO" id="GO:0008643">
    <property type="term" value="P:carbohydrate transport"/>
    <property type="evidence" value="ECO:0007669"/>
    <property type="project" value="InterPro"/>
</dbReference>
<feature type="transmembrane region" description="Helical" evidence="2">
    <location>
        <begin position="362"/>
        <end position="381"/>
    </location>
</feature>
<proteinExistence type="inferred from homology"/>
<dbReference type="Proteomes" id="UP000235005">
    <property type="component" value="Unassembled WGS sequence"/>
</dbReference>
<dbReference type="GO" id="GO:0005886">
    <property type="term" value="C:plasma membrane"/>
    <property type="evidence" value="ECO:0007669"/>
    <property type="project" value="TreeGrafter"/>
</dbReference>
<comment type="similarity">
    <text evidence="1">Belongs to the sodium:galactoside symporter (TC 2.A.2) family.</text>
</comment>
<evidence type="ECO:0000256" key="2">
    <source>
        <dbReference type="SAM" id="Phobius"/>
    </source>
</evidence>
<dbReference type="RefSeq" id="WP_101518610.1">
    <property type="nucleotide sequence ID" value="NZ_PKUS01000023.1"/>
</dbReference>
<feature type="transmembrane region" description="Helical" evidence="2">
    <location>
        <begin position="208"/>
        <end position="227"/>
    </location>
</feature>
<sequence>MSQNVNITAASASTQPVAGPGSNHITTMEKFLYGGGSMALAVKNVTFNMFVLLFYKQVLGLSGTLTGLAIFISVIWDAVSDPLIGSWSDRLRTRLGRRHPMLIAGTIPFGLSFVMLFNPIEAVQGTQWPLFAWLLVSVVILRTFLTMIWIPLGAMGAEITDDYAERTSIVSFRTNIAWIAGMLLPVIALPLLFAGTDDQDGRFIVENYTRYGWVCCVIVIIFCFACIRGTWRFIPHLIAVGNRHRPTPGAMGVLRDAIETFHDSNFRRLIVLDLCVGATFGITAALFMVTMTYYWEVSVGELSVLSTGSLVAAGLIFPATKYLSERWEKQTILKFAVIGFIINTPWLIVARMTDWAPENGTLFLFALLYIQGTINTFLSILRTISHHSILADIADEHELRTGRRQEGVLFAVAAFAEKFVMGFGYIFVGPFLDIVGLEATMAPGAVPESILTSIGIVIGPVMTIILVIPLWMVSRLSVSRERSREVQAALRSRQLGESAA</sequence>
<feature type="transmembrane region" description="Helical" evidence="2">
    <location>
        <begin position="130"/>
        <end position="155"/>
    </location>
</feature>
<dbReference type="PANTHER" id="PTHR11328:SF24">
    <property type="entry name" value="MAJOR FACILITATOR SUPERFAMILY (MFS) PROFILE DOMAIN-CONTAINING PROTEIN"/>
    <property type="match status" value="1"/>
</dbReference>
<feature type="transmembrane region" description="Helical" evidence="2">
    <location>
        <begin position="301"/>
        <end position="320"/>
    </location>
</feature>
<accession>A0A2N5X017</accession>
<dbReference type="Pfam" id="PF13347">
    <property type="entry name" value="MFS_2"/>
    <property type="match status" value="1"/>
</dbReference>
<feature type="transmembrane region" description="Helical" evidence="2">
    <location>
        <begin position="270"/>
        <end position="295"/>
    </location>
</feature>
<reference evidence="3 4" key="1">
    <citation type="submission" date="2018-01" db="EMBL/GenBank/DDBJ databases">
        <title>The draft genome sequence of Halioglobus lutimaris HF004.</title>
        <authorList>
            <person name="Du Z.-J."/>
            <person name="Shi M.-J."/>
        </authorList>
    </citation>
    <scope>NUCLEOTIDE SEQUENCE [LARGE SCALE GENOMIC DNA]</scope>
    <source>
        <strain evidence="3 4">HF004</strain>
    </source>
</reference>
<name>A0A2N5X017_9GAMM</name>
<keyword evidence="4" id="KW-1185">Reference proteome</keyword>
<evidence type="ECO:0000256" key="1">
    <source>
        <dbReference type="ARBA" id="ARBA00009617"/>
    </source>
</evidence>
<keyword evidence="2" id="KW-1133">Transmembrane helix</keyword>
<keyword evidence="2" id="KW-0812">Transmembrane</keyword>
<protein>
    <submittedName>
        <fullName evidence="3">Sugar transporter</fullName>
    </submittedName>
</protein>
<feature type="transmembrane region" description="Helical" evidence="2">
    <location>
        <begin position="61"/>
        <end position="79"/>
    </location>
</feature>
<dbReference type="EMBL" id="PKUS01000023">
    <property type="protein sequence ID" value="PLW67843.1"/>
    <property type="molecule type" value="Genomic_DNA"/>
</dbReference>
<feature type="transmembrane region" description="Helical" evidence="2">
    <location>
        <begin position="332"/>
        <end position="350"/>
    </location>
</feature>
<dbReference type="InterPro" id="IPR036259">
    <property type="entry name" value="MFS_trans_sf"/>
</dbReference>
<feature type="transmembrane region" description="Helical" evidence="2">
    <location>
        <begin position="31"/>
        <end position="55"/>
    </location>
</feature>
<keyword evidence="3" id="KW-0762">Sugar transport</keyword>